<evidence type="ECO:0000313" key="3">
    <source>
        <dbReference type="WBParaSite" id="scf7180000422445.g8985"/>
    </source>
</evidence>
<dbReference type="Proteomes" id="UP000887560">
    <property type="component" value="Unplaced"/>
</dbReference>
<feature type="region of interest" description="Disordered" evidence="1">
    <location>
        <begin position="408"/>
        <end position="480"/>
    </location>
</feature>
<feature type="region of interest" description="Disordered" evidence="1">
    <location>
        <begin position="328"/>
        <end position="350"/>
    </location>
</feature>
<dbReference type="AlphaFoldDB" id="A0A915P192"/>
<reference evidence="3" key="1">
    <citation type="submission" date="2022-11" db="UniProtKB">
        <authorList>
            <consortium name="WormBaseParasite"/>
        </authorList>
    </citation>
    <scope>IDENTIFICATION</scope>
</reference>
<dbReference type="Pfam" id="PF03564">
    <property type="entry name" value="DUF1759"/>
    <property type="match status" value="1"/>
</dbReference>
<protein>
    <submittedName>
        <fullName evidence="3">Uncharacterized protein</fullName>
    </submittedName>
</protein>
<dbReference type="PANTHER" id="PTHR22954:SF3">
    <property type="entry name" value="PROTEIN CBG08539"/>
    <property type="match status" value="1"/>
</dbReference>
<feature type="compositionally biased region" description="Polar residues" evidence="1">
    <location>
        <begin position="408"/>
        <end position="418"/>
    </location>
</feature>
<dbReference type="PANTHER" id="PTHR22954">
    <property type="entry name" value="RETROVIRAL PROTEASE-RELATED"/>
    <property type="match status" value="1"/>
</dbReference>
<keyword evidence="2" id="KW-1185">Reference proteome</keyword>
<feature type="compositionally biased region" description="Basic residues" evidence="1">
    <location>
        <begin position="421"/>
        <end position="434"/>
    </location>
</feature>
<dbReference type="InterPro" id="IPR005312">
    <property type="entry name" value="DUF1759"/>
</dbReference>
<accession>A0A915P192</accession>
<organism evidence="2 3">
    <name type="scientific">Meloidogyne floridensis</name>
    <dbReference type="NCBI Taxonomy" id="298350"/>
    <lineage>
        <taxon>Eukaryota</taxon>
        <taxon>Metazoa</taxon>
        <taxon>Ecdysozoa</taxon>
        <taxon>Nematoda</taxon>
        <taxon>Chromadorea</taxon>
        <taxon>Rhabditida</taxon>
        <taxon>Tylenchina</taxon>
        <taxon>Tylenchomorpha</taxon>
        <taxon>Tylenchoidea</taxon>
        <taxon>Meloidogynidae</taxon>
        <taxon>Meloidogyninae</taxon>
        <taxon>Meloidogyne</taxon>
    </lineage>
</organism>
<evidence type="ECO:0000256" key="1">
    <source>
        <dbReference type="SAM" id="MobiDB-lite"/>
    </source>
</evidence>
<proteinExistence type="predicted"/>
<dbReference type="WBParaSite" id="scf7180000422445.g8985">
    <property type="protein sequence ID" value="scf7180000422445.g8985"/>
    <property type="gene ID" value="scf7180000422445.g8985"/>
</dbReference>
<name>A0A915P192_9BILA</name>
<sequence>MSLHLRTQISLLFTEATELLNNKKEFPVPPKIKGQTDEDYKLIIESALEDLTAEQVEIAEISNQLSDVDDKWTNLRTIMTGNERMQDNTEYDAFIITIPFAQTMSDLRRYLRFMRFQRRQLQSAIPLIKNSHTNPATSSLIHLPKTELPSFSGDCISFLSFWNTFKAGVHDLPISDSIKFTYLKQCLTGPPLTLINALPITDESYSIAIELLRKNYDNPTEVARSLHNSLRKLPHVRCGDHFCSDLRNLLDQLEGICVQMSQRNQSYDTTSFQMEVEERLPSFVLDEIFKSKEEDHEWSSLKLKEKLHNILKRKEQIETLTINSTSLRSPIPSSFSKSPQISRTPNNIPTLTFNTRMEENIDSPPMQTLYNEAQPRITNFSYQSINGYSPYKSSLKNNPTGQISNLKGQLSPNCNGQTPKGIKKISPRKHKLKPPNKEPLLFNTPLKNPKELFGSNRSSCLPKSQKRNGEQQIRPLFPLDRNRPYGNFSSLNPQNPFKNSNVLNPKPVNIPKTAQKSSSIFAGRERAHRVLPSTYNPMITYPTPVTYKNNLPPTFRNTPPLIPSLFHKIFLPTGVALPSNPSGVFAHGEYAPTLRSYQLTPLDSTILINSYPKQQMYPTYGSIPWCSFMPMERCAFA</sequence>
<evidence type="ECO:0000313" key="2">
    <source>
        <dbReference type="Proteomes" id="UP000887560"/>
    </source>
</evidence>